<evidence type="ECO:0000259" key="3">
    <source>
        <dbReference type="PROSITE" id="PS51304"/>
    </source>
</evidence>
<evidence type="ECO:0000256" key="2">
    <source>
        <dbReference type="RuleBase" id="RU102079"/>
    </source>
</evidence>
<proteinExistence type="predicted"/>
<dbReference type="Proteomes" id="UP000694380">
    <property type="component" value="Unplaced"/>
</dbReference>
<dbReference type="Ensembl" id="ENSCPBT00000005242.1">
    <property type="protein sequence ID" value="ENSCPBP00000004295.1"/>
    <property type="gene ID" value="ENSCPBG00000003475.1"/>
</dbReference>
<keyword evidence="1 2" id="KW-0430">Lectin</keyword>
<dbReference type="PANTHER" id="PTHR11346">
    <property type="entry name" value="GALECTIN"/>
    <property type="match status" value="1"/>
</dbReference>
<reference evidence="4" key="1">
    <citation type="submission" date="2025-08" db="UniProtKB">
        <authorList>
            <consortium name="Ensembl"/>
        </authorList>
    </citation>
    <scope>IDENTIFICATION</scope>
</reference>
<dbReference type="InterPro" id="IPR013320">
    <property type="entry name" value="ConA-like_dom_sf"/>
</dbReference>
<dbReference type="InterPro" id="IPR044156">
    <property type="entry name" value="Galectin-like"/>
</dbReference>
<dbReference type="GO" id="GO:0030246">
    <property type="term" value="F:carbohydrate binding"/>
    <property type="evidence" value="ECO:0007669"/>
    <property type="project" value="UniProtKB-UniRule"/>
</dbReference>
<reference evidence="4" key="2">
    <citation type="submission" date="2025-09" db="UniProtKB">
        <authorList>
            <consortium name="Ensembl"/>
        </authorList>
    </citation>
    <scope>IDENTIFICATION</scope>
</reference>
<evidence type="ECO:0000313" key="5">
    <source>
        <dbReference type="Proteomes" id="UP000694380"/>
    </source>
</evidence>
<dbReference type="AlphaFoldDB" id="A0A8C3F7I3"/>
<accession>A0A8C3F7I3</accession>
<feature type="domain" description="Galectin" evidence="3">
    <location>
        <begin position="20"/>
        <end position="148"/>
    </location>
</feature>
<dbReference type="SMART" id="SM00908">
    <property type="entry name" value="Gal-bind_lectin"/>
    <property type="match status" value="1"/>
</dbReference>
<evidence type="ECO:0000256" key="1">
    <source>
        <dbReference type="ARBA" id="ARBA00022734"/>
    </source>
</evidence>
<evidence type="ECO:0000313" key="4">
    <source>
        <dbReference type="Ensembl" id="ENSCPBP00000004295.1"/>
    </source>
</evidence>
<dbReference type="Gene3D" id="2.60.120.200">
    <property type="match status" value="1"/>
</dbReference>
<dbReference type="Pfam" id="PF00337">
    <property type="entry name" value="Gal-bind_lectin"/>
    <property type="match status" value="1"/>
</dbReference>
<dbReference type="PANTHER" id="PTHR11346:SF147">
    <property type="entry name" value="GALECTIN"/>
    <property type="match status" value="1"/>
</dbReference>
<dbReference type="PROSITE" id="PS51304">
    <property type="entry name" value="GALECTIN"/>
    <property type="match status" value="1"/>
</dbReference>
<keyword evidence="5" id="KW-1185">Reference proteome</keyword>
<dbReference type="GeneTree" id="ENSGT01050000247204"/>
<organism evidence="4 5">
    <name type="scientific">Chrysemys picta bellii</name>
    <name type="common">Western painted turtle</name>
    <name type="synonym">Emys bellii</name>
    <dbReference type="NCBI Taxonomy" id="8478"/>
    <lineage>
        <taxon>Eukaryota</taxon>
        <taxon>Metazoa</taxon>
        <taxon>Chordata</taxon>
        <taxon>Craniata</taxon>
        <taxon>Vertebrata</taxon>
        <taxon>Euteleostomi</taxon>
        <taxon>Archelosauria</taxon>
        <taxon>Testudinata</taxon>
        <taxon>Testudines</taxon>
        <taxon>Cryptodira</taxon>
        <taxon>Durocryptodira</taxon>
        <taxon>Testudinoidea</taxon>
        <taxon>Emydidae</taxon>
        <taxon>Chrysemys</taxon>
    </lineage>
</organism>
<dbReference type="InterPro" id="IPR001079">
    <property type="entry name" value="Galectin_CRD"/>
</dbReference>
<name>A0A8C3F7I3_CHRPI</name>
<dbReference type="CDD" id="cd00070">
    <property type="entry name" value="GLECT"/>
    <property type="match status" value="1"/>
</dbReference>
<sequence>CSKEDVISLTPEPGGNCFLDGGRRGEGAALPKSLTGHLVITFLFLLSRFDVNFLCGGDRKNEIAFHFNPRFEEGGDRVIFNSLLNKKWGHAEESSTSPFRKGTSFLLQFVITENGYKVRDESREEPLRWGLETIPHLDWGREIGGRMV</sequence>
<dbReference type="SMART" id="SM00276">
    <property type="entry name" value="GLECT"/>
    <property type="match status" value="1"/>
</dbReference>
<dbReference type="SUPFAM" id="SSF49899">
    <property type="entry name" value="Concanavalin A-like lectins/glucanases"/>
    <property type="match status" value="1"/>
</dbReference>
<protein>
    <recommendedName>
        <fullName evidence="2">Galectin</fullName>
    </recommendedName>
</protein>